<dbReference type="Proteomes" id="UP000178129">
    <property type="component" value="Unassembled WGS sequence"/>
</dbReference>
<sequence>MAQKVSTTINFEVTQITEGQYVVRQLEDEKPVHGYVDPDDKEIAVWPSVLGVQIGDGYKAGFSSGIQIQIVLAVYNGSVRFYVENRVLKMNLHLKPVIHWGDDVNFNGDIISF</sequence>
<organism evidence="1 2">
    <name type="scientific">Rhynchosporium graminicola</name>
    <dbReference type="NCBI Taxonomy" id="2792576"/>
    <lineage>
        <taxon>Eukaryota</taxon>
        <taxon>Fungi</taxon>
        <taxon>Dikarya</taxon>
        <taxon>Ascomycota</taxon>
        <taxon>Pezizomycotina</taxon>
        <taxon>Leotiomycetes</taxon>
        <taxon>Helotiales</taxon>
        <taxon>Ploettnerulaceae</taxon>
        <taxon>Rhynchosporium</taxon>
    </lineage>
</organism>
<dbReference type="EMBL" id="FJUW01000030">
    <property type="protein sequence ID" value="CZT03891.1"/>
    <property type="molecule type" value="Genomic_DNA"/>
</dbReference>
<gene>
    <name evidence="1" type="ORF">RCO7_11107</name>
</gene>
<dbReference type="InParanoid" id="A0A1E1L046"/>
<proteinExistence type="predicted"/>
<accession>A0A1E1L046</accession>
<comment type="caution">
    <text evidence="1">The sequence shown here is derived from an EMBL/GenBank/DDBJ whole genome shotgun (WGS) entry which is preliminary data.</text>
</comment>
<evidence type="ECO:0000313" key="1">
    <source>
        <dbReference type="EMBL" id="CZT03891.1"/>
    </source>
</evidence>
<dbReference type="AlphaFoldDB" id="A0A1E1L046"/>
<reference evidence="2" key="1">
    <citation type="submission" date="2016-03" db="EMBL/GenBank/DDBJ databases">
        <authorList>
            <person name="Ploux O."/>
        </authorList>
    </citation>
    <scope>NUCLEOTIDE SEQUENCE [LARGE SCALE GENOMIC DNA]</scope>
    <source>
        <strain evidence="2">UK7</strain>
    </source>
</reference>
<keyword evidence="2" id="KW-1185">Reference proteome</keyword>
<protein>
    <submittedName>
        <fullName evidence="1">Uncharacterized protein</fullName>
    </submittedName>
</protein>
<evidence type="ECO:0000313" key="2">
    <source>
        <dbReference type="Proteomes" id="UP000178129"/>
    </source>
</evidence>
<name>A0A1E1L046_9HELO</name>